<reference evidence="1 2" key="1">
    <citation type="submission" date="2024-10" db="EMBL/GenBank/DDBJ databases">
        <authorList>
            <person name="Deangelis K."/>
            <person name="Huntemann M."/>
            <person name="Clum A."/>
            <person name="Wang J."/>
            <person name="Palaniappan K."/>
            <person name="Ritter S."/>
            <person name="Chen I.-M."/>
            <person name="Stamatis D."/>
            <person name="Reddy T."/>
            <person name="O'Malley R."/>
            <person name="Daum C."/>
            <person name="Ng V."/>
            <person name="Ivanova N."/>
            <person name="Kyrpides N."/>
            <person name="Woyke T."/>
        </authorList>
    </citation>
    <scope>NUCLEOTIDE SEQUENCE [LARGE SCALE GENOMIC DNA]</scope>
    <source>
        <strain evidence="1 2">GAS97</strain>
    </source>
</reference>
<evidence type="ECO:0000313" key="1">
    <source>
        <dbReference type="EMBL" id="MFK4441358.1"/>
    </source>
</evidence>
<evidence type="ECO:0000313" key="2">
    <source>
        <dbReference type="Proteomes" id="UP001620514"/>
    </source>
</evidence>
<protein>
    <recommendedName>
        <fullName evidence="3">Transposase</fullName>
    </recommendedName>
</protein>
<organism evidence="1 2">
    <name type="scientific">Caballeronia udeis</name>
    <dbReference type="NCBI Taxonomy" id="1232866"/>
    <lineage>
        <taxon>Bacteria</taxon>
        <taxon>Pseudomonadati</taxon>
        <taxon>Pseudomonadota</taxon>
        <taxon>Betaproteobacteria</taxon>
        <taxon>Burkholderiales</taxon>
        <taxon>Burkholderiaceae</taxon>
        <taxon>Caballeronia</taxon>
    </lineage>
</organism>
<comment type="caution">
    <text evidence="1">The sequence shown here is derived from an EMBL/GenBank/DDBJ whole genome shotgun (WGS) entry which is preliminary data.</text>
</comment>
<dbReference type="EMBL" id="JBIYDN010000003">
    <property type="protein sequence ID" value="MFK4441358.1"/>
    <property type="molecule type" value="Genomic_DNA"/>
</dbReference>
<reference evidence="1 2" key="2">
    <citation type="submission" date="2024-11" db="EMBL/GenBank/DDBJ databases">
        <title>Using genomics to understand microbial adaptation to soil warming.</title>
        <authorList>
            <person name="Deangelis K.M. PhD."/>
        </authorList>
    </citation>
    <scope>NUCLEOTIDE SEQUENCE [LARGE SCALE GENOMIC DNA]</scope>
    <source>
        <strain evidence="1 2">GAS97</strain>
    </source>
</reference>
<gene>
    <name evidence="1" type="ORF">ABH943_001369</name>
</gene>
<accession>A0ABW8MCH2</accession>
<name>A0ABW8MCH2_9BURK</name>
<dbReference type="RefSeq" id="WP_404605177.1">
    <property type="nucleotide sequence ID" value="NZ_JBIYDN010000003.1"/>
</dbReference>
<sequence length="183" mass="20191">MLEVAIPALHLYTVSSGKTLISRGHIVQHHAGIAPRRDGLQGHRLTPVPVAVPAAISISSSRQLIRRVMQLDSTLPIDADRTAHRCDRIVELLCHVERSEAFVVRQLCVAVKLCSPHEGGFQINNLIEQGRRNIKSRINAMLGFKRLRSAATTIFRASSGSAARNSILFSAMPLHFYVDAHSF</sequence>
<evidence type="ECO:0008006" key="3">
    <source>
        <dbReference type="Google" id="ProtNLM"/>
    </source>
</evidence>
<proteinExistence type="predicted"/>
<keyword evidence="2" id="KW-1185">Reference proteome</keyword>
<dbReference type="Proteomes" id="UP001620514">
    <property type="component" value="Unassembled WGS sequence"/>
</dbReference>